<organism evidence="1 2">
    <name type="scientific">Aliibacillus thermotolerans</name>
    <dbReference type="NCBI Taxonomy" id="1834418"/>
    <lineage>
        <taxon>Bacteria</taxon>
        <taxon>Bacillati</taxon>
        <taxon>Bacillota</taxon>
        <taxon>Bacilli</taxon>
        <taxon>Bacillales</taxon>
        <taxon>Bacillaceae</taxon>
        <taxon>Aliibacillus</taxon>
    </lineage>
</organism>
<comment type="caution">
    <text evidence="1">The sequence shown here is derived from an EMBL/GenBank/DDBJ whole genome shotgun (WGS) entry which is preliminary data.</text>
</comment>
<dbReference type="InterPro" id="IPR019241">
    <property type="entry name" value="DUF2197"/>
</dbReference>
<keyword evidence="2" id="KW-1185">Reference proteome</keyword>
<proteinExistence type="predicted"/>
<reference evidence="2" key="1">
    <citation type="journal article" date="2019" name="Int. J. Syst. Evol. Microbiol.">
        <title>The Global Catalogue of Microorganisms (GCM) 10K type strain sequencing project: providing services to taxonomists for standard genome sequencing and annotation.</title>
        <authorList>
            <consortium name="The Broad Institute Genomics Platform"/>
            <consortium name="The Broad Institute Genome Sequencing Center for Infectious Disease"/>
            <person name="Wu L."/>
            <person name="Ma J."/>
        </authorList>
    </citation>
    <scope>NUCLEOTIDE SEQUENCE [LARGE SCALE GENOMIC DNA]</scope>
    <source>
        <strain evidence="2">CGMCC 1.15790</strain>
    </source>
</reference>
<dbReference type="Pfam" id="PF09963">
    <property type="entry name" value="DUF2197"/>
    <property type="match status" value="1"/>
</dbReference>
<dbReference type="EMBL" id="JBHSPF010000004">
    <property type="protein sequence ID" value="MFC5627384.1"/>
    <property type="molecule type" value="Genomic_DNA"/>
</dbReference>
<dbReference type="RefSeq" id="WP_270898437.1">
    <property type="nucleotide sequence ID" value="NZ_JBHSPF010000004.1"/>
</dbReference>
<accession>A0ABW0U556</accession>
<gene>
    <name evidence="1" type="ORF">ACFPTR_00550</name>
</gene>
<name>A0ABW0U556_9BACI</name>
<sequence>MKVKCMICDTIQTLDDKDPLAKKLRNRPIHTYLCSTCKERITKKTMARHKTGRFQLYHTKKK</sequence>
<evidence type="ECO:0000313" key="1">
    <source>
        <dbReference type="EMBL" id="MFC5627384.1"/>
    </source>
</evidence>
<protein>
    <submittedName>
        <fullName evidence="1">YlaI family protein</fullName>
    </submittedName>
</protein>
<dbReference type="Proteomes" id="UP001596143">
    <property type="component" value="Unassembled WGS sequence"/>
</dbReference>
<evidence type="ECO:0000313" key="2">
    <source>
        <dbReference type="Proteomes" id="UP001596143"/>
    </source>
</evidence>